<name>A0ABU8RSE6_9SPHN</name>
<dbReference type="InterPro" id="IPR006683">
    <property type="entry name" value="Thioestr_dom"/>
</dbReference>
<proteinExistence type="predicted"/>
<accession>A0ABU8RSE6</accession>
<feature type="domain" description="Thioesterase" evidence="1">
    <location>
        <begin position="62"/>
        <end position="138"/>
    </location>
</feature>
<reference evidence="2 3" key="1">
    <citation type="submission" date="2024-03" db="EMBL/GenBank/DDBJ databases">
        <authorList>
            <person name="Jo J.-H."/>
        </authorList>
    </citation>
    <scope>NUCLEOTIDE SEQUENCE [LARGE SCALE GENOMIC DNA]</scope>
    <source>
        <strain evidence="2 3">PS1R-30</strain>
    </source>
</reference>
<dbReference type="Proteomes" id="UP001361239">
    <property type="component" value="Unassembled WGS sequence"/>
</dbReference>
<keyword evidence="2" id="KW-0378">Hydrolase</keyword>
<comment type="caution">
    <text evidence="2">The sequence shown here is derived from an EMBL/GenBank/DDBJ whole genome shotgun (WGS) entry which is preliminary data.</text>
</comment>
<evidence type="ECO:0000313" key="2">
    <source>
        <dbReference type="EMBL" id="MEJ5975666.1"/>
    </source>
</evidence>
<protein>
    <submittedName>
        <fullName evidence="2">PaaI family thioesterase</fullName>
        <ecNumber evidence="2">3.1.2.-</ecNumber>
    </submittedName>
</protein>
<dbReference type="EC" id="3.1.2.-" evidence="2"/>
<sequence>MSVEGPAFSCEPDPDHAGWHRWRLLDETRYNEAVLGPMLVRREGDDSARCRILPVRHLTNNGGNVHGGAVLGMIDVALFAGAFMVRGINAMGAATVDVSCQFIGPGNPDKPLDAVVQVLRETRRLGFLRGLVVQGEGADESLVASFTGTVRKPSAPR</sequence>
<keyword evidence="3" id="KW-1185">Reference proteome</keyword>
<gene>
    <name evidence="2" type="ORF">WG901_03405</name>
</gene>
<dbReference type="InterPro" id="IPR029069">
    <property type="entry name" value="HotDog_dom_sf"/>
</dbReference>
<dbReference type="GO" id="GO:0016787">
    <property type="term" value="F:hydrolase activity"/>
    <property type="evidence" value="ECO:0007669"/>
    <property type="project" value="UniProtKB-KW"/>
</dbReference>
<dbReference type="SUPFAM" id="SSF54637">
    <property type="entry name" value="Thioesterase/thiol ester dehydrase-isomerase"/>
    <property type="match status" value="1"/>
</dbReference>
<evidence type="ECO:0000313" key="3">
    <source>
        <dbReference type="Proteomes" id="UP001361239"/>
    </source>
</evidence>
<organism evidence="2 3">
    <name type="scientific">Novosphingobium anseongense</name>
    <dbReference type="NCBI Taxonomy" id="3133436"/>
    <lineage>
        <taxon>Bacteria</taxon>
        <taxon>Pseudomonadati</taxon>
        <taxon>Pseudomonadota</taxon>
        <taxon>Alphaproteobacteria</taxon>
        <taxon>Sphingomonadales</taxon>
        <taxon>Sphingomonadaceae</taxon>
        <taxon>Novosphingobium</taxon>
    </lineage>
</organism>
<dbReference type="Gene3D" id="3.10.129.10">
    <property type="entry name" value="Hotdog Thioesterase"/>
    <property type="match status" value="1"/>
</dbReference>
<evidence type="ECO:0000259" key="1">
    <source>
        <dbReference type="Pfam" id="PF03061"/>
    </source>
</evidence>
<dbReference type="Pfam" id="PF03061">
    <property type="entry name" value="4HBT"/>
    <property type="match status" value="1"/>
</dbReference>
<dbReference type="RefSeq" id="WP_339585598.1">
    <property type="nucleotide sequence ID" value="NZ_JBBHJZ010000001.1"/>
</dbReference>
<dbReference type="EMBL" id="JBBHJZ010000001">
    <property type="protein sequence ID" value="MEJ5975666.1"/>
    <property type="molecule type" value="Genomic_DNA"/>
</dbReference>
<dbReference type="CDD" id="cd03443">
    <property type="entry name" value="PaaI_thioesterase"/>
    <property type="match status" value="1"/>
</dbReference>